<proteinExistence type="predicted"/>
<comment type="caution">
    <text evidence="1">The sequence shown here is derived from an EMBL/GenBank/DDBJ whole genome shotgun (WGS) entry which is preliminary data.</text>
</comment>
<reference evidence="1" key="1">
    <citation type="submission" date="2020-05" db="EMBL/GenBank/DDBJ databases">
        <title>WGS assembly of Panicum virgatum.</title>
        <authorList>
            <person name="Lovell J.T."/>
            <person name="Jenkins J."/>
            <person name="Shu S."/>
            <person name="Juenger T.E."/>
            <person name="Schmutz J."/>
        </authorList>
    </citation>
    <scope>NUCLEOTIDE SEQUENCE</scope>
    <source>
        <strain evidence="1">AP13</strain>
    </source>
</reference>
<keyword evidence="2" id="KW-1185">Reference proteome</keyword>
<evidence type="ECO:0000313" key="1">
    <source>
        <dbReference type="EMBL" id="KAG2558484.1"/>
    </source>
</evidence>
<name>A0A8T0PJI1_PANVG</name>
<accession>A0A8T0PJI1</accession>
<sequence>MQAPITTEELAAVEAPVDSSRRLHFSPPAAFNQLDGNAEIIPRLAVSLSLQPDSDGGAADSSPGAANRACDPLFLSVCWTTPKSSYIRRGQYLWPSTGWFLSSLEKQ</sequence>
<dbReference type="Proteomes" id="UP000823388">
    <property type="component" value="Chromosome 8N"/>
</dbReference>
<dbReference type="EMBL" id="CM029052">
    <property type="protein sequence ID" value="KAG2558484.1"/>
    <property type="molecule type" value="Genomic_DNA"/>
</dbReference>
<dbReference type="AlphaFoldDB" id="A0A8T0PJI1"/>
<gene>
    <name evidence="1" type="ORF">PVAP13_8NG268901</name>
</gene>
<organism evidence="1 2">
    <name type="scientific">Panicum virgatum</name>
    <name type="common">Blackwell switchgrass</name>
    <dbReference type="NCBI Taxonomy" id="38727"/>
    <lineage>
        <taxon>Eukaryota</taxon>
        <taxon>Viridiplantae</taxon>
        <taxon>Streptophyta</taxon>
        <taxon>Embryophyta</taxon>
        <taxon>Tracheophyta</taxon>
        <taxon>Spermatophyta</taxon>
        <taxon>Magnoliopsida</taxon>
        <taxon>Liliopsida</taxon>
        <taxon>Poales</taxon>
        <taxon>Poaceae</taxon>
        <taxon>PACMAD clade</taxon>
        <taxon>Panicoideae</taxon>
        <taxon>Panicodae</taxon>
        <taxon>Paniceae</taxon>
        <taxon>Panicinae</taxon>
        <taxon>Panicum</taxon>
        <taxon>Panicum sect. Hiantes</taxon>
    </lineage>
</organism>
<protein>
    <submittedName>
        <fullName evidence="1">Uncharacterized protein</fullName>
    </submittedName>
</protein>
<evidence type="ECO:0000313" key="2">
    <source>
        <dbReference type="Proteomes" id="UP000823388"/>
    </source>
</evidence>